<evidence type="ECO:0008006" key="3">
    <source>
        <dbReference type="Google" id="ProtNLM"/>
    </source>
</evidence>
<organism evidence="1 2">
    <name type="scientific">Peribacillus simplex NBRC 15720 = DSM 1321</name>
    <dbReference type="NCBI Taxonomy" id="1349754"/>
    <lineage>
        <taxon>Bacteria</taxon>
        <taxon>Bacillati</taxon>
        <taxon>Bacillota</taxon>
        <taxon>Bacilli</taxon>
        <taxon>Bacillales</taxon>
        <taxon>Bacillaceae</taxon>
        <taxon>Peribacillus</taxon>
    </lineage>
</organism>
<evidence type="ECO:0000313" key="1">
    <source>
        <dbReference type="EMBL" id="ASS95753.1"/>
    </source>
</evidence>
<dbReference type="GeneID" id="56474796"/>
<dbReference type="InterPro" id="IPR038128">
    <property type="entry name" value="Gamma_PGA_hydro_sf"/>
</dbReference>
<sequence length="209" mass="23325">MSENSYIDFIELQQNEQEDLDYRIIVHHRNPDIAVLAIHGGNIEPGTSEVAAALGERLCASTYLFEGLKPRGNQVLHITSPLFNEPGGVSMTANAQTILSIHGHYDVHNALVYIGGRNEPYKYLIQQCLNKAGFQTDHAPQHLSGMSGYNITNTSKTGAGVQLELSTKLRKSFFKGDDFTSKNRINHCDLFKRFVTAIEKATLEYKQVE</sequence>
<gene>
    <name evidence="1" type="ORF">BS1321_18695</name>
</gene>
<dbReference type="OrthoDB" id="7721587at2"/>
<protein>
    <recommendedName>
        <fullName evidence="3">Replication protein</fullName>
    </recommendedName>
</protein>
<dbReference type="Gene3D" id="3.40.630.100">
    <property type="entry name" value="Poly-gamma-glutamate hydrolase, zinc-binding motif"/>
    <property type="match status" value="1"/>
</dbReference>
<evidence type="ECO:0000313" key="2">
    <source>
        <dbReference type="Proteomes" id="UP000214618"/>
    </source>
</evidence>
<dbReference type="Proteomes" id="UP000214618">
    <property type="component" value="Chromosome"/>
</dbReference>
<accession>A0A223EKK3</accession>
<dbReference type="AlphaFoldDB" id="A0A223EKK3"/>
<dbReference type="InterPro" id="IPR008585">
    <property type="entry name" value="Gamma_PGA_hydro"/>
</dbReference>
<reference evidence="1 2" key="1">
    <citation type="submission" date="2016-10" db="EMBL/GenBank/DDBJ databases">
        <title>The whole genome sequencing and assembly of Bacillus simplex DSM 1321 strain.</title>
        <authorList>
            <person name="Park M.-K."/>
            <person name="Lee Y.-J."/>
            <person name="Yi H."/>
            <person name="Bahn Y.-S."/>
            <person name="Kim J.F."/>
            <person name="Lee D.-W."/>
        </authorList>
    </citation>
    <scope>NUCLEOTIDE SEQUENCE [LARGE SCALE GENOMIC DNA]</scope>
    <source>
        <strain evidence="1 2">DSM 1321</strain>
    </source>
</reference>
<dbReference type="RefSeq" id="WP_063232580.1">
    <property type="nucleotide sequence ID" value="NZ_BCVO01000003.1"/>
</dbReference>
<dbReference type="Pfam" id="PF05908">
    <property type="entry name" value="Gamma_PGA_hydro"/>
    <property type="match status" value="1"/>
</dbReference>
<proteinExistence type="predicted"/>
<dbReference type="EMBL" id="CP017704">
    <property type="protein sequence ID" value="ASS95753.1"/>
    <property type="molecule type" value="Genomic_DNA"/>
</dbReference>
<name>A0A223EKK3_9BACI</name>